<gene>
    <name evidence="1" type="ORF">C7451_10179</name>
</gene>
<evidence type="ECO:0000313" key="1">
    <source>
        <dbReference type="EMBL" id="PXW79017.1"/>
    </source>
</evidence>
<accession>A0A2V3VBF8</accession>
<dbReference type="OrthoDB" id="1079385at2"/>
<evidence type="ECO:0000313" key="2">
    <source>
        <dbReference type="Proteomes" id="UP000248014"/>
    </source>
</evidence>
<organism evidence="1 2">
    <name type="scientific">Blastomonas natatoria</name>
    <dbReference type="NCBI Taxonomy" id="34015"/>
    <lineage>
        <taxon>Bacteria</taxon>
        <taxon>Pseudomonadati</taxon>
        <taxon>Pseudomonadota</taxon>
        <taxon>Alphaproteobacteria</taxon>
        <taxon>Sphingomonadales</taxon>
        <taxon>Sphingomonadaceae</taxon>
        <taxon>Blastomonas</taxon>
    </lineage>
</organism>
<dbReference type="Proteomes" id="UP000248014">
    <property type="component" value="Unassembled WGS sequence"/>
</dbReference>
<evidence type="ECO:0008006" key="3">
    <source>
        <dbReference type="Google" id="ProtNLM"/>
    </source>
</evidence>
<dbReference type="EMBL" id="QJJM01000001">
    <property type="protein sequence ID" value="PXW79017.1"/>
    <property type="molecule type" value="Genomic_DNA"/>
</dbReference>
<sequence length="227" mass="25744">MSGGELSSAATRHPWDWYVDESWCAEKLIETLQGPLCGCYENWFGDDLIWDPCCGMGNTLRPFIARGHWVAGSDIEARTSDPLFLFEHDFLGNQASLLDARENKSIVFNPPYSVQGGRKVKGLAEKFIRKAIALKANTIAALLPVKWLASEGRHKLFNEHPPRFILILSERPSMPPGDVVEALGENAFRHGKVDFMWVVWERFAETEPGETRTIWIEPRPKTLKVHK</sequence>
<dbReference type="RefSeq" id="WP_110297010.1">
    <property type="nucleotide sequence ID" value="NZ_QJJM01000001.1"/>
</dbReference>
<name>A0A2V3VBF8_9SPHN</name>
<dbReference type="AlphaFoldDB" id="A0A2V3VBF8"/>
<comment type="caution">
    <text evidence="1">The sequence shown here is derived from an EMBL/GenBank/DDBJ whole genome shotgun (WGS) entry which is preliminary data.</text>
</comment>
<dbReference type="Gene3D" id="3.40.50.150">
    <property type="entry name" value="Vaccinia Virus protein VP39"/>
    <property type="match status" value="1"/>
</dbReference>
<dbReference type="SUPFAM" id="SSF53335">
    <property type="entry name" value="S-adenosyl-L-methionine-dependent methyltransferases"/>
    <property type="match status" value="1"/>
</dbReference>
<dbReference type="InterPro" id="IPR029063">
    <property type="entry name" value="SAM-dependent_MTases_sf"/>
</dbReference>
<protein>
    <recommendedName>
        <fullName evidence="3">tRNA1(Val) A37 N6-methylase TrmN6</fullName>
    </recommendedName>
</protein>
<proteinExistence type="predicted"/>
<reference evidence="1 2" key="1">
    <citation type="submission" date="2018-05" db="EMBL/GenBank/DDBJ databases">
        <title>Genomic Encyclopedia of Type Strains, Phase IV (KMG-IV): sequencing the most valuable type-strain genomes for metagenomic binning, comparative biology and taxonomic classification.</title>
        <authorList>
            <person name="Goeker M."/>
        </authorList>
    </citation>
    <scope>NUCLEOTIDE SEQUENCE [LARGE SCALE GENOMIC DNA]</scope>
    <source>
        <strain evidence="1 2">DSM 3183</strain>
    </source>
</reference>
<keyword evidence="2" id="KW-1185">Reference proteome</keyword>